<dbReference type="Proteomes" id="UP000228626">
    <property type="component" value="Unassembled WGS sequence"/>
</dbReference>
<evidence type="ECO:0000256" key="6">
    <source>
        <dbReference type="SAM" id="Phobius"/>
    </source>
</evidence>
<feature type="transmembrane region" description="Helical" evidence="6">
    <location>
        <begin position="184"/>
        <end position="202"/>
    </location>
</feature>
<feature type="transmembrane region" description="Helical" evidence="6">
    <location>
        <begin position="241"/>
        <end position="267"/>
    </location>
</feature>
<feature type="transmembrane region" description="Helical" evidence="6">
    <location>
        <begin position="400"/>
        <end position="420"/>
    </location>
</feature>
<comment type="subcellular location">
    <subcellularLocation>
        <location evidence="1">Membrane</location>
        <topology evidence="1">Multi-pass membrane protein</topology>
    </subcellularLocation>
</comment>
<feature type="transmembrane region" description="Helical" evidence="6">
    <location>
        <begin position="335"/>
        <end position="353"/>
    </location>
</feature>
<evidence type="ECO:0000256" key="5">
    <source>
        <dbReference type="ARBA" id="ARBA00023136"/>
    </source>
</evidence>
<evidence type="ECO:0000256" key="2">
    <source>
        <dbReference type="ARBA" id="ARBA00022448"/>
    </source>
</evidence>
<reference evidence="8" key="1">
    <citation type="submission" date="2017-09" db="EMBL/GenBank/DDBJ databases">
        <title>Depth-based differentiation of microbial function through sediment-hosted aquifers and enrichment of novel symbionts in the deep terrestrial subsurface.</title>
        <authorList>
            <person name="Probst A.J."/>
            <person name="Ladd B."/>
            <person name="Jarett J.K."/>
            <person name="Geller-Mcgrath D.E."/>
            <person name="Sieber C.M.K."/>
            <person name="Emerson J.B."/>
            <person name="Anantharaman K."/>
            <person name="Thomas B.C."/>
            <person name="Malmstrom R."/>
            <person name="Stieglmeier M."/>
            <person name="Klingl A."/>
            <person name="Woyke T."/>
            <person name="Ryan C.M."/>
            <person name="Banfield J.F."/>
        </authorList>
    </citation>
    <scope>NUCLEOTIDE SEQUENCE [LARGE SCALE GENOMIC DNA]</scope>
</reference>
<keyword evidence="4 6" id="KW-1133">Transmembrane helix</keyword>
<feature type="transmembrane region" description="Helical" evidence="6">
    <location>
        <begin position="83"/>
        <end position="106"/>
    </location>
</feature>
<evidence type="ECO:0000313" key="7">
    <source>
        <dbReference type="EMBL" id="PIR93169.1"/>
    </source>
</evidence>
<feature type="transmembrane region" description="Helical" evidence="6">
    <location>
        <begin position="144"/>
        <end position="164"/>
    </location>
</feature>
<dbReference type="EMBL" id="PFAR01000026">
    <property type="protein sequence ID" value="PIR93169.1"/>
    <property type="molecule type" value="Genomic_DNA"/>
</dbReference>
<dbReference type="AlphaFoldDB" id="A0A2H0V407"/>
<dbReference type="GO" id="GO:0005886">
    <property type="term" value="C:plasma membrane"/>
    <property type="evidence" value="ECO:0007669"/>
    <property type="project" value="TreeGrafter"/>
</dbReference>
<feature type="transmembrane region" description="Helical" evidence="6">
    <location>
        <begin position="359"/>
        <end position="380"/>
    </location>
</feature>
<evidence type="ECO:0000256" key="4">
    <source>
        <dbReference type="ARBA" id="ARBA00022989"/>
    </source>
</evidence>
<proteinExistence type="predicted"/>
<keyword evidence="3 6" id="KW-0812">Transmembrane</keyword>
<sequence>MGKKIKKFFKKFGPGFITGASDDDPSGIGTYSQTGAIFGYGQLWTALFFIPFMSAMQEISGRIGLVTGKGLSGVIRKYHSKKVLYATVMLLFFANVINIGANLGAMAASLRLLFNIPFAVLLISITATTLFLEIFISYKVYASYLKYLTLSLFAYIITAFVVKQDWGAVLASAVLPSVSFSKEYLMNIVAILGTTISPYLFFWQASEEVEEEVAEKKLKTMGRGKPRLNIRTINHMRADTIFGMFFSNLVMFFIILTTAATLHAHGIRQIETAAQAAEALRPLAGNFAFLIFALGIIGSGLLAVPILAGSASYAFSEAFGWREGLYLKLKQAHGFYGIVTIATLLGLLINFTPVTPFQMLYYTAVLNGIVAPPLMVIIMLIGNNKKIMGRYTNSKLSNIFGWFITLLMLLAALALLITIIF</sequence>
<feature type="transmembrane region" description="Helical" evidence="6">
    <location>
        <begin position="112"/>
        <end position="132"/>
    </location>
</feature>
<dbReference type="InterPro" id="IPR001046">
    <property type="entry name" value="NRAMP_fam"/>
</dbReference>
<feature type="transmembrane region" description="Helical" evidence="6">
    <location>
        <begin position="287"/>
        <end position="315"/>
    </location>
</feature>
<dbReference type="Pfam" id="PF01566">
    <property type="entry name" value="Nramp"/>
    <property type="match status" value="1"/>
</dbReference>
<comment type="caution">
    <text evidence="7">The sequence shown here is derived from an EMBL/GenBank/DDBJ whole genome shotgun (WGS) entry which is preliminary data.</text>
</comment>
<dbReference type="GO" id="GO:0005384">
    <property type="term" value="F:manganese ion transmembrane transporter activity"/>
    <property type="evidence" value="ECO:0007669"/>
    <property type="project" value="TreeGrafter"/>
</dbReference>
<evidence type="ECO:0000256" key="1">
    <source>
        <dbReference type="ARBA" id="ARBA00004141"/>
    </source>
</evidence>
<accession>A0A2H0V407</accession>
<gene>
    <name evidence="7" type="ORF">COT99_02255</name>
</gene>
<dbReference type="GO" id="GO:0034755">
    <property type="term" value="P:iron ion transmembrane transport"/>
    <property type="evidence" value="ECO:0007669"/>
    <property type="project" value="TreeGrafter"/>
</dbReference>
<keyword evidence="5 6" id="KW-0472">Membrane</keyword>
<dbReference type="PANTHER" id="PTHR11706">
    <property type="entry name" value="SOLUTE CARRIER PROTEIN FAMILY 11 MEMBER"/>
    <property type="match status" value="1"/>
</dbReference>
<dbReference type="GO" id="GO:0015086">
    <property type="term" value="F:cadmium ion transmembrane transporter activity"/>
    <property type="evidence" value="ECO:0007669"/>
    <property type="project" value="TreeGrafter"/>
</dbReference>
<evidence type="ECO:0000313" key="8">
    <source>
        <dbReference type="Proteomes" id="UP000228626"/>
    </source>
</evidence>
<protein>
    <submittedName>
        <fullName evidence="7">Iron transporter</fullName>
    </submittedName>
</protein>
<name>A0A2H0V407_9BACT</name>
<keyword evidence="2" id="KW-0813">Transport</keyword>
<organism evidence="7 8">
    <name type="scientific">Candidatus Falkowbacteria bacterium CG10_big_fil_rev_8_21_14_0_10_43_10</name>
    <dbReference type="NCBI Taxonomy" id="1974567"/>
    <lineage>
        <taxon>Bacteria</taxon>
        <taxon>Candidatus Falkowiibacteriota</taxon>
    </lineage>
</organism>
<evidence type="ECO:0000256" key="3">
    <source>
        <dbReference type="ARBA" id="ARBA00022692"/>
    </source>
</evidence>
<dbReference type="PANTHER" id="PTHR11706:SF33">
    <property type="entry name" value="NATURAL RESISTANCE-ASSOCIATED MACROPHAGE PROTEIN 2"/>
    <property type="match status" value="1"/>
</dbReference>